<evidence type="ECO:0000313" key="3">
    <source>
        <dbReference type="Proteomes" id="UP001311799"/>
    </source>
</evidence>
<dbReference type="EMBL" id="JAWDEY010000035">
    <property type="protein sequence ID" value="KAK6588090.1"/>
    <property type="molecule type" value="Genomic_DNA"/>
</dbReference>
<proteinExistence type="predicted"/>
<name>A0AAV9XTL0_9CRYT</name>
<evidence type="ECO:0008006" key="4">
    <source>
        <dbReference type="Google" id="ProtNLM"/>
    </source>
</evidence>
<organism evidence="2 3">
    <name type="scientific">Cryptosporidium xiaoi</name>
    <dbReference type="NCBI Taxonomy" id="659607"/>
    <lineage>
        <taxon>Eukaryota</taxon>
        <taxon>Sar</taxon>
        <taxon>Alveolata</taxon>
        <taxon>Apicomplexa</taxon>
        <taxon>Conoidasida</taxon>
        <taxon>Coccidia</taxon>
        <taxon>Eucoccidiorida</taxon>
        <taxon>Eimeriorina</taxon>
        <taxon>Cryptosporidiidae</taxon>
        <taxon>Cryptosporidium</taxon>
    </lineage>
</organism>
<evidence type="ECO:0000313" key="2">
    <source>
        <dbReference type="EMBL" id="KAK6588090.1"/>
    </source>
</evidence>
<reference evidence="2 3" key="1">
    <citation type="submission" date="2023-10" db="EMBL/GenBank/DDBJ databases">
        <title>Comparative genomics analysis reveals potential genetic determinants of host preference in Cryptosporidium xiaoi.</title>
        <authorList>
            <person name="Xiao L."/>
            <person name="Li J."/>
        </authorList>
    </citation>
    <scope>NUCLEOTIDE SEQUENCE [LARGE SCALE GENOMIC DNA]</scope>
    <source>
        <strain evidence="2 3">52996</strain>
    </source>
</reference>
<accession>A0AAV9XTL0</accession>
<sequence>MSNAFFSARSSVSRSSQVLPNHLLQPETLNEVALGDKEVVEIPTNLDMEIVESGISSTDLNLNKINSGTTPASATMPSINTPVNQKQHLDNLKYYKPVYPNTGGPIYNSISTSSEEYKERLKASNNLGRAYTQVNWRPQVLEPQNYLSLQPKSDCLFKSCEYPKLSDYYKTCNIPHTITNKAKEPPVEIEEEKLLPAIYKNIIQDTSVLQSPSTCPSSPAIQPNKEKEMKSMFSVKSVKKKQENNEMKQNELINEFKKSINANKFIHKQNCMYEGISPIKCMNNACSNIKGALNTLELTGKVFMDVILGIASVFDLDQNDIKSKLNDIAEQKFNNLRHFPVSSIDLPPNNVVLQCFDCGLIYYAELPLNKQQLSTIGVLDPQPINFGIPENADSLEFEIKNRNSPYYCWGNVQPRDLSPGQIEFIKTTDLRKIDKFSLQDIVDLYYYRYRRDRRHDNNFPTFVLSDPKLHLYKFYRETMHGIYNGNKTPLPEIGNCFEPSPWSKGMKYQKRHTPLHPSKQINEGNDVDDNNNSEISKSRFEKDENGFTILPEFNLNEISHYNDEYSRIIYNPDNTHIFPFILDKLTNQAC</sequence>
<protein>
    <recommendedName>
        <fullName evidence="4">ELM2 domain-containing protein</fullName>
    </recommendedName>
</protein>
<comment type="caution">
    <text evidence="2">The sequence shown here is derived from an EMBL/GenBank/DDBJ whole genome shotgun (WGS) entry which is preliminary data.</text>
</comment>
<keyword evidence="3" id="KW-1185">Reference proteome</keyword>
<dbReference type="AlphaFoldDB" id="A0AAV9XTL0"/>
<gene>
    <name evidence="2" type="ORF">RS030_71130</name>
</gene>
<evidence type="ECO:0000256" key="1">
    <source>
        <dbReference type="SAM" id="MobiDB-lite"/>
    </source>
</evidence>
<feature type="region of interest" description="Disordered" evidence="1">
    <location>
        <begin position="508"/>
        <end position="534"/>
    </location>
</feature>
<dbReference type="Proteomes" id="UP001311799">
    <property type="component" value="Unassembled WGS sequence"/>
</dbReference>